<name>A0A8S4QSB8_9NEOP</name>
<sequence length="82" mass="9542">MWVIYHGLRGLCIFVADLHSKDLEYPSSFHFPQYLQYLQIKSEQTSSGHARSTLWCIITYHQVNHLLGPLINTIKTTLEKPL</sequence>
<reference evidence="1" key="1">
    <citation type="submission" date="2022-03" db="EMBL/GenBank/DDBJ databases">
        <authorList>
            <person name="Lindestad O."/>
        </authorList>
    </citation>
    <scope>NUCLEOTIDE SEQUENCE</scope>
</reference>
<proteinExistence type="predicted"/>
<comment type="caution">
    <text evidence="1">The sequence shown here is derived from an EMBL/GenBank/DDBJ whole genome shotgun (WGS) entry which is preliminary data.</text>
</comment>
<gene>
    <name evidence="1" type="primary">jg16850</name>
    <name evidence="1" type="ORF">PAEG_LOCUS3877</name>
</gene>
<evidence type="ECO:0000313" key="1">
    <source>
        <dbReference type="EMBL" id="CAH2215791.1"/>
    </source>
</evidence>
<accession>A0A8S4QSB8</accession>
<dbReference type="AlphaFoldDB" id="A0A8S4QSB8"/>
<protein>
    <submittedName>
        <fullName evidence="1">Jg16850 protein</fullName>
    </submittedName>
</protein>
<keyword evidence="2" id="KW-1185">Reference proteome</keyword>
<dbReference type="EMBL" id="CAKXAJ010012859">
    <property type="protein sequence ID" value="CAH2215791.1"/>
    <property type="molecule type" value="Genomic_DNA"/>
</dbReference>
<organism evidence="1 2">
    <name type="scientific">Pararge aegeria aegeria</name>
    <dbReference type="NCBI Taxonomy" id="348720"/>
    <lineage>
        <taxon>Eukaryota</taxon>
        <taxon>Metazoa</taxon>
        <taxon>Ecdysozoa</taxon>
        <taxon>Arthropoda</taxon>
        <taxon>Hexapoda</taxon>
        <taxon>Insecta</taxon>
        <taxon>Pterygota</taxon>
        <taxon>Neoptera</taxon>
        <taxon>Endopterygota</taxon>
        <taxon>Lepidoptera</taxon>
        <taxon>Glossata</taxon>
        <taxon>Ditrysia</taxon>
        <taxon>Papilionoidea</taxon>
        <taxon>Nymphalidae</taxon>
        <taxon>Satyrinae</taxon>
        <taxon>Satyrini</taxon>
        <taxon>Parargina</taxon>
        <taxon>Pararge</taxon>
    </lineage>
</organism>
<dbReference type="Proteomes" id="UP000838756">
    <property type="component" value="Unassembled WGS sequence"/>
</dbReference>
<evidence type="ECO:0000313" key="2">
    <source>
        <dbReference type="Proteomes" id="UP000838756"/>
    </source>
</evidence>